<keyword evidence="3" id="KW-1185">Reference proteome</keyword>
<dbReference type="EMBL" id="JACDXJ010000004">
    <property type="protein sequence ID" value="MBA1159344.1"/>
    <property type="molecule type" value="Genomic_DNA"/>
</dbReference>
<keyword evidence="1" id="KW-0472">Membrane</keyword>
<evidence type="ECO:0000313" key="3">
    <source>
        <dbReference type="Proteomes" id="UP000572984"/>
    </source>
</evidence>
<reference evidence="2 3" key="1">
    <citation type="submission" date="2020-07" db="EMBL/GenBank/DDBJ databases">
        <title>Draft genome and description of Microvirga mediterraneensis Marseille-Q2068 sp. nov.</title>
        <authorList>
            <person name="Boxberger M."/>
        </authorList>
    </citation>
    <scope>NUCLEOTIDE SEQUENCE [LARGE SCALE GENOMIC DNA]</scope>
    <source>
        <strain evidence="2 3">Marseille-Q2068</strain>
    </source>
</reference>
<evidence type="ECO:0000256" key="1">
    <source>
        <dbReference type="SAM" id="Phobius"/>
    </source>
</evidence>
<accession>A0A838BU09</accession>
<dbReference type="AlphaFoldDB" id="A0A838BU09"/>
<gene>
    <name evidence="2" type="ORF">H0S73_25030</name>
</gene>
<protein>
    <submittedName>
        <fullName evidence="2">Uncharacterized protein</fullName>
    </submittedName>
</protein>
<name>A0A838BU09_9HYPH</name>
<dbReference type="Proteomes" id="UP000572984">
    <property type="component" value="Unassembled WGS sequence"/>
</dbReference>
<organism evidence="2 3">
    <name type="scientific">Microvirga mediterraneensis</name>
    <dbReference type="NCBI Taxonomy" id="2754695"/>
    <lineage>
        <taxon>Bacteria</taxon>
        <taxon>Pseudomonadati</taxon>
        <taxon>Pseudomonadota</taxon>
        <taxon>Alphaproteobacteria</taxon>
        <taxon>Hyphomicrobiales</taxon>
        <taxon>Methylobacteriaceae</taxon>
        <taxon>Microvirga</taxon>
    </lineage>
</organism>
<sequence length="116" mass="12890">MQFNWDISISTIFMIGGAALTVIRFWIAAEQKALAAEKAAKEANESAAKAHEKIIVLQAALNAHQITQAERLVSREVLREVEERLSDSIDGLGTRFEKMGEKLDGFIKELITHRPG</sequence>
<comment type="caution">
    <text evidence="2">The sequence shown here is derived from an EMBL/GenBank/DDBJ whole genome shotgun (WGS) entry which is preliminary data.</text>
</comment>
<proteinExistence type="predicted"/>
<feature type="transmembrane region" description="Helical" evidence="1">
    <location>
        <begin position="7"/>
        <end position="27"/>
    </location>
</feature>
<evidence type="ECO:0000313" key="2">
    <source>
        <dbReference type="EMBL" id="MBA1159344.1"/>
    </source>
</evidence>
<dbReference type="RefSeq" id="WP_181054933.1">
    <property type="nucleotide sequence ID" value="NZ_JACDXJ010000004.1"/>
</dbReference>
<keyword evidence="1" id="KW-1133">Transmembrane helix</keyword>
<keyword evidence="1" id="KW-0812">Transmembrane</keyword>